<feature type="signal peptide" evidence="1">
    <location>
        <begin position="1"/>
        <end position="23"/>
    </location>
</feature>
<dbReference type="Proteomes" id="UP000285190">
    <property type="component" value="Unassembled WGS sequence"/>
</dbReference>
<name>A0A418WX57_9BURK</name>
<sequence>MQKSSLSPLLGAACIAAALALSACSPTLNWRQVQGSNAPYSVLMPAKPASFSRPVNLDGLQVTMTMTAAEVDDVSYAVGSAELADASQAPHALNAMKTAMVNNIKGTIRKEKVGGVATAPNAIDIEAASADNPPTVLFARFTTKGKWVYQAIILGPEKSVTPEAVDTFFSSFKVN</sequence>
<dbReference type="OrthoDB" id="8686017at2"/>
<keyword evidence="1" id="KW-0732">Signal</keyword>
<organism evidence="2 3">
    <name type="scientific">Noviherbaspirillum cavernae</name>
    <dbReference type="NCBI Taxonomy" id="2320862"/>
    <lineage>
        <taxon>Bacteria</taxon>
        <taxon>Pseudomonadati</taxon>
        <taxon>Pseudomonadota</taxon>
        <taxon>Betaproteobacteria</taxon>
        <taxon>Burkholderiales</taxon>
        <taxon>Oxalobacteraceae</taxon>
        <taxon>Noviherbaspirillum</taxon>
    </lineage>
</organism>
<evidence type="ECO:0008006" key="4">
    <source>
        <dbReference type="Google" id="ProtNLM"/>
    </source>
</evidence>
<dbReference type="PROSITE" id="PS51257">
    <property type="entry name" value="PROKAR_LIPOPROTEIN"/>
    <property type="match status" value="1"/>
</dbReference>
<proteinExistence type="predicted"/>
<protein>
    <recommendedName>
        <fullName evidence="4">DUF1795 domain-containing protein</fullName>
    </recommendedName>
</protein>
<feature type="chain" id="PRO_5019322736" description="DUF1795 domain-containing protein" evidence="1">
    <location>
        <begin position="24"/>
        <end position="175"/>
    </location>
</feature>
<reference evidence="2 3" key="1">
    <citation type="submission" date="2018-09" db="EMBL/GenBank/DDBJ databases">
        <authorList>
            <person name="Zhu H."/>
        </authorList>
    </citation>
    <scope>NUCLEOTIDE SEQUENCE [LARGE SCALE GENOMIC DNA]</scope>
    <source>
        <strain evidence="2 3">K2R10-39</strain>
    </source>
</reference>
<dbReference type="RefSeq" id="WP_119735986.1">
    <property type="nucleotide sequence ID" value="NZ_QYUN01000002.1"/>
</dbReference>
<accession>A0A418WX57</accession>
<dbReference type="AlphaFoldDB" id="A0A418WX57"/>
<dbReference type="EMBL" id="QYUN01000002">
    <property type="protein sequence ID" value="RJG04816.1"/>
    <property type="molecule type" value="Genomic_DNA"/>
</dbReference>
<comment type="caution">
    <text evidence="2">The sequence shown here is derived from an EMBL/GenBank/DDBJ whole genome shotgun (WGS) entry which is preliminary data.</text>
</comment>
<gene>
    <name evidence="2" type="ORF">D3870_01175</name>
</gene>
<keyword evidence="3" id="KW-1185">Reference proteome</keyword>
<evidence type="ECO:0000256" key="1">
    <source>
        <dbReference type="SAM" id="SignalP"/>
    </source>
</evidence>
<evidence type="ECO:0000313" key="3">
    <source>
        <dbReference type="Proteomes" id="UP000285190"/>
    </source>
</evidence>
<evidence type="ECO:0000313" key="2">
    <source>
        <dbReference type="EMBL" id="RJG04816.1"/>
    </source>
</evidence>